<name>A0ABV5MLM8_9ACTN</name>
<dbReference type="EMBL" id="JBHMCA010000069">
    <property type="protein sequence ID" value="MFB9449758.1"/>
    <property type="molecule type" value="Genomic_DNA"/>
</dbReference>
<evidence type="ECO:0000313" key="2">
    <source>
        <dbReference type="Proteomes" id="UP001589608"/>
    </source>
</evidence>
<proteinExistence type="predicted"/>
<keyword evidence="2" id="KW-1185">Reference proteome</keyword>
<comment type="caution">
    <text evidence="1">The sequence shown here is derived from an EMBL/GenBank/DDBJ whole genome shotgun (WGS) entry which is preliminary data.</text>
</comment>
<accession>A0ABV5MLM8</accession>
<gene>
    <name evidence="1" type="ORF">ACFFTR_42345</name>
</gene>
<dbReference type="Proteomes" id="UP001589608">
    <property type="component" value="Unassembled WGS sequence"/>
</dbReference>
<dbReference type="RefSeq" id="WP_223100577.1">
    <property type="nucleotide sequence ID" value="NZ_CP061913.1"/>
</dbReference>
<reference evidence="1 2" key="1">
    <citation type="submission" date="2024-09" db="EMBL/GenBank/DDBJ databases">
        <authorList>
            <person name="Sun Q."/>
            <person name="Mori K."/>
        </authorList>
    </citation>
    <scope>NUCLEOTIDE SEQUENCE [LARGE SCALE GENOMIC DNA]</scope>
    <source>
        <strain evidence="1 2">JCM 3307</strain>
    </source>
</reference>
<organism evidence="1 2">
    <name type="scientific">Dactylosporangium vinaceum</name>
    <dbReference type="NCBI Taxonomy" id="53362"/>
    <lineage>
        <taxon>Bacteria</taxon>
        <taxon>Bacillati</taxon>
        <taxon>Actinomycetota</taxon>
        <taxon>Actinomycetes</taxon>
        <taxon>Micromonosporales</taxon>
        <taxon>Micromonosporaceae</taxon>
        <taxon>Dactylosporangium</taxon>
    </lineage>
</organism>
<evidence type="ECO:0000313" key="1">
    <source>
        <dbReference type="EMBL" id="MFB9449758.1"/>
    </source>
</evidence>
<protein>
    <submittedName>
        <fullName evidence="1">Uncharacterized protein</fullName>
    </submittedName>
</protein>
<sequence>MREEHTRLVPHEPHEVEWARQRPAQHRTKLPAVGDEVLYRHHDWGLVVPAEVLWLQPFDDLDDPNLWTVQRDPLGQPLTLDGRPVLQQRLDPWPLLRLKVEHLGPVLSREARLRGAAGWLPLDWQRRYRPMPNFTAIGA</sequence>